<name>A0A371NRH1_9MICO</name>
<evidence type="ECO:0008006" key="4">
    <source>
        <dbReference type="Google" id="ProtNLM"/>
    </source>
</evidence>
<dbReference type="OrthoDB" id="5192284at2"/>
<gene>
    <name evidence="2" type="ORF">DY023_14715</name>
</gene>
<dbReference type="Proteomes" id="UP000262172">
    <property type="component" value="Unassembled WGS sequence"/>
</dbReference>
<feature type="region of interest" description="Disordered" evidence="1">
    <location>
        <begin position="1"/>
        <end position="47"/>
    </location>
</feature>
<dbReference type="AlphaFoldDB" id="A0A371NRH1"/>
<organism evidence="2 3">
    <name type="scientific">Microbacterium bovistercoris</name>
    <dbReference type="NCBI Taxonomy" id="2293570"/>
    <lineage>
        <taxon>Bacteria</taxon>
        <taxon>Bacillati</taxon>
        <taxon>Actinomycetota</taxon>
        <taxon>Actinomycetes</taxon>
        <taxon>Micrococcales</taxon>
        <taxon>Microbacteriaceae</taxon>
        <taxon>Microbacterium</taxon>
    </lineage>
</organism>
<accession>A0A371NRH1</accession>
<comment type="caution">
    <text evidence="2">The sequence shown here is derived from an EMBL/GenBank/DDBJ whole genome shotgun (WGS) entry which is preliminary data.</text>
</comment>
<protein>
    <recommendedName>
        <fullName evidence="4">PKD domain-containing protein</fullName>
    </recommendedName>
</protein>
<keyword evidence="3" id="KW-1185">Reference proteome</keyword>
<evidence type="ECO:0000256" key="1">
    <source>
        <dbReference type="SAM" id="MobiDB-lite"/>
    </source>
</evidence>
<feature type="region of interest" description="Disordered" evidence="1">
    <location>
        <begin position="59"/>
        <end position="79"/>
    </location>
</feature>
<dbReference type="EMBL" id="QUAB01000046">
    <property type="protein sequence ID" value="REJ04720.1"/>
    <property type="molecule type" value="Genomic_DNA"/>
</dbReference>
<proteinExistence type="predicted"/>
<reference evidence="2 3" key="1">
    <citation type="submission" date="2018-08" db="EMBL/GenBank/DDBJ databases">
        <title>Isolation, diversity and antifungal activity of Actinobacteria from cow dung.</title>
        <authorList>
            <person name="Ling L."/>
        </authorList>
    </citation>
    <scope>NUCLEOTIDE SEQUENCE [LARGE SCALE GENOMIC DNA]</scope>
    <source>
        <strain evidence="2 3">NEAU-LLE</strain>
    </source>
</reference>
<sequence length="239" mass="25010">MDVTGKKTKPGSDGSESGSDQADGDRSGAVDASGPQFPVFPEESWEKCDDEIPTWRGCYLPIEDDADPTDQPPASTPGIPAITITDLASFAPEAATLTGEPENLGVVGLPTNMVADAGVHTETGTLFSFPIAVRFTPATYTFVNGDNTTTKATTGGASWADLRQAQFTPTATSHTYTARGTYAARVDIAYTAEIDLGTGWFPITGTLTTTGADQQIRIFEAHTALVAHTCNETPTAPGC</sequence>
<evidence type="ECO:0000313" key="2">
    <source>
        <dbReference type="EMBL" id="REJ04720.1"/>
    </source>
</evidence>
<evidence type="ECO:0000313" key="3">
    <source>
        <dbReference type="Proteomes" id="UP000262172"/>
    </source>
</evidence>